<dbReference type="OrthoDB" id="5623405at2"/>
<protein>
    <submittedName>
        <fullName evidence="2">Uncharacterized protein</fullName>
    </submittedName>
</protein>
<name>A0A4Q0ZCA8_9BACT</name>
<proteinExistence type="predicted"/>
<dbReference type="AlphaFoldDB" id="A0A4Q0ZCA8"/>
<feature type="coiled-coil region" evidence="1">
    <location>
        <begin position="30"/>
        <end position="61"/>
    </location>
</feature>
<comment type="caution">
    <text evidence="2">The sequence shown here is derived from an EMBL/GenBank/DDBJ whole genome shotgun (WGS) entry which is preliminary data.</text>
</comment>
<accession>A0A4Q0ZCA8</accession>
<reference evidence="2 3" key="1">
    <citation type="submission" date="2017-10" db="EMBL/GenBank/DDBJ databases">
        <title>Genomics of the genus Arcobacter.</title>
        <authorList>
            <person name="Perez-Cataluna A."/>
            <person name="Figueras M.J."/>
        </authorList>
    </citation>
    <scope>NUCLEOTIDE SEQUENCE [LARGE SCALE GENOMIC DNA]</scope>
    <source>
        <strain evidence="2 3">F26</strain>
    </source>
</reference>
<evidence type="ECO:0000313" key="2">
    <source>
        <dbReference type="EMBL" id="RXJ83924.1"/>
    </source>
</evidence>
<dbReference type="RefSeq" id="WP_128986681.1">
    <property type="nucleotide sequence ID" value="NZ_PDJZ01000007.1"/>
</dbReference>
<gene>
    <name evidence="2" type="ORF">CRU90_07570</name>
</gene>
<evidence type="ECO:0000313" key="3">
    <source>
        <dbReference type="Proteomes" id="UP000290870"/>
    </source>
</evidence>
<sequence length="189" mass="22545">MKDNSQKTQNDISQLGNVDQIREILFGSQTRELNKRFEKIENDIKRSLEDIKNRLEQNQKDFTLRLDNEVELLSKKIKNLTIQHQEEMTDIRDNELKQEKRIQNSIELLNDELSAKHEQLYKEQLENKNTLQEEMNNLKEELFIMMELKLQELNDLKLSRDDAAEIMMETAMRLKGNQLEKQIISVQNN</sequence>
<organism evidence="2 3">
    <name type="scientific">Arcobacter cloacae</name>
    <dbReference type="NCBI Taxonomy" id="1054034"/>
    <lineage>
        <taxon>Bacteria</taxon>
        <taxon>Pseudomonadati</taxon>
        <taxon>Campylobacterota</taxon>
        <taxon>Epsilonproteobacteria</taxon>
        <taxon>Campylobacterales</taxon>
        <taxon>Arcobacteraceae</taxon>
        <taxon>Arcobacter</taxon>
    </lineage>
</organism>
<keyword evidence="1" id="KW-0175">Coiled coil</keyword>
<feature type="coiled-coil region" evidence="1">
    <location>
        <begin position="92"/>
        <end position="148"/>
    </location>
</feature>
<dbReference type="Proteomes" id="UP000290870">
    <property type="component" value="Unassembled WGS sequence"/>
</dbReference>
<evidence type="ECO:0000256" key="1">
    <source>
        <dbReference type="SAM" id="Coils"/>
    </source>
</evidence>
<dbReference type="EMBL" id="PDJZ01000007">
    <property type="protein sequence ID" value="RXJ83924.1"/>
    <property type="molecule type" value="Genomic_DNA"/>
</dbReference>